<dbReference type="InterPro" id="IPR024079">
    <property type="entry name" value="MetalloPept_cat_dom_sf"/>
</dbReference>
<gene>
    <name evidence="4" type="ORF">LZ495_08100</name>
</gene>
<comment type="caution">
    <text evidence="4">The sequence shown here is derived from an EMBL/GenBank/DDBJ whole genome shotgun (WGS) entry which is preliminary data.</text>
</comment>
<proteinExistence type="predicted"/>
<keyword evidence="2" id="KW-0732">Signal</keyword>
<organism evidence="4 5">
    <name type="scientific">Yinghuangia soli</name>
    <dbReference type="NCBI Taxonomy" id="2908204"/>
    <lineage>
        <taxon>Bacteria</taxon>
        <taxon>Bacillati</taxon>
        <taxon>Actinomycetota</taxon>
        <taxon>Actinomycetes</taxon>
        <taxon>Kitasatosporales</taxon>
        <taxon>Streptomycetaceae</taxon>
        <taxon>Yinghuangia</taxon>
    </lineage>
</organism>
<evidence type="ECO:0000259" key="3">
    <source>
        <dbReference type="Pfam" id="PF01400"/>
    </source>
</evidence>
<feature type="compositionally biased region" description="Low complexity" evidence="1">
    <location>
        <begin position="21"/>
        <end position="30"/>
    </location>
</feature>
<dbReference type="AlphaFoldDB" id="A0AA41PWT7"/>
<feature type="compositionally biased region" description="Basic and acidic residues" evidence="1">
    <location>
        <begin position="32"/>
        <end position="42"/>
    </location>
</feature>
<reference evidence="4" key="1">
    <citation type="submission" date="2022-01" db="EMBL/GenBank/DDBJ databases">
        <title>Genome-Based Taxonomic Classification of the Phylum Actinobacteria.</title>
        <authorList>
            <person name="Gao Y."/>
        </authorList>
    </citation>
    <scope>NUCLEOTIDE SEQUENCE</scope>
    <source>
        <strain evidence="4">KLBMP 8922</strain>
    </source>
</reference>
<dbReference type="EMBL" id="JAKFHA010000003">
    <property type="protein sequence ID" value="MCF2527178.1"/>
    <property type="molecule type" value="Genomic_DNA"/>
</dbReference>
<feature type="region of interest" description="Disordered" evidence="1">
    <location>
        <begin position="21"/>
        <end position="42"/>
    </location>
</feature>
<evidence type="ECO:0000256" key="2">
    <source>
        <dbReference type="SAM" id="SignalP"/>
    </source>
</evidence>
<dbReference type="Proteomes" id="UP001165378">
    <property type="component" value="Unassembled WGS sequence"/>
</dbReference>
<protein>
    <submittedName>
        <fullName evidence="4">M12 family metallopeptidase</fullName>
    </submittedName>
</protein>
<feature type="signal peptide" evidence="2">
    <location>
        <begin position="1"/>
        <end position="26"/>
    </location>
</feature>
<evidence type="ECO:0000313" key="5">
    <source>
        <dbReference type="Proteomes" id="UP001165378"/>
    </source>
</evidence>
<name>A0AA41PWT7_9ACTN</name>
<dbReference type="RefSeq" id="WP_235051321.1">
    <property type="nucleotide sequence ID" value="NZ_JAKFHA010000003.1"/>
</dbReference>
<evidence type="ECO:0000256" key="1">
    <source>
        <dbReference type="SAM" id="MobiDB-lite"/>
    </source>
</evidence>
<sequence length="98" mass="10103">MSALRLLAAALSAAIVATAGAGTASAASGGESRSETRLQEHENQLFPQFDYTSIMMYGSYAFSGNGQPTMVPRGTEGADAAEARGLQAIVNYSRAATL</sequence>
<dbReference type="Pfam" id="PF01400">
    <property type="entry name" value="Astacin"/>
    <property type="match status" value="1"/>
</dbReference>
<dbReference type="GO" id="GO:0006508">
    <property type="term" value="P:proteolysis"/>
    <property type="evidence" value="ECO:0007669"/>
    <property type="project" value="InterPro"/>
</dbReference>
<dbReference type="InterPro" id="IPR001506">
    <property type="entry name" value="Peptidase_M12A"/>
</dbReference>
<accession>A0AA41PWT7</accession>
<feature type="domain" description="Peptidase M12A" evidence="3">
    <location>
        <begin position="39"/>
        <end position="76"/>
    </location>
</feature>
<dbReference type="GO" id="GO:0004222">
    <property type="term" value="F:metalloendopeptidase activity"/>
    <property type="evidence" value="ECO:0007669"/>
    <property type="project" value="InterPro"/>
</dbReference>
<evidence type="ECO:0000313" key="4">
    <source>
        <dbReference type="EMBL" id="MCF2527178.1"/>
    </source>
</evidence>
<dbReference type="Gene3D" id="3.40.390.10">
    <property type="entry name" value="Collagenase (Catalytic Domain)"/>
    <property type="match status" value="1"/>
</dbReference>
<keyword evidence="5" id="KW-1185">Reference proteome</keyword>
<feature type="chain" id="PRO_5041214542" evidence="2">
    <location>
        <begin position="27"/>
        <end position="98"/>
    </location>
</feature>